<reference evidence="18" key="1">
    <citation type="journal article" date="2018" name="Front. Microbiol.">
        <title>Genome-Based Analysis Reveals the Taxonomy and Diversity of the Family Idiomarinaceae.</title>
        <authorList>
            <person name="Liu Y."/>
            <person name="Lai Q."/>
            <person name="Shao Z."/>
        </authorList>
    </citation>
    <scope>NUCLEOTIDE SEQUENCE [LARGE SCALE GENOMIC DNA]</scope>
    <source>
        <strain evidence="18">SN-14</strain>
    </source>
</reference>
<comment type="similarity">
    <text evidence="4">Belongs to the radical SAM superfamily. KamA family.</text>
</comment>
<evidence type="ECO:0000256" key="12">
    <source>
        <dbReference type="ARBA" id="ARBA00023235"/>
    </source>
</evidence>
<organism evidence="17 18">
    <name type="scientific">Idiomarina aquatica</name>
    <dbReference type="NCBI Taxonomy" id="1327752"/>
    <lineage>
        <taxon>Bacteria</taxon>
        <taxon>Pseudomonadati</taxon>
        <taxon>Pseudomonadota</taxon>
        <taxon>Gammaproteobacteria</taxon>
        <taxon>Alteromonadales</taxon>
        <taxon>Idiomarinaceae</taxon>
        <taxon>Idiomarina</taxon>
    </lineage>
</organism>
<protein>
    <recommendedName>
        <fullName evidence="5">L-lysine 2,3-aminomutase</fullName>
    </recommendedName>
    <alternativeName>
        <fullName evidence="13">EF-P post-translational modification enzyme B</fullName>
    </alternativeName>
</protein>
<dbReference type="PIRSF" id="PIRSF004911">
    <property type="entry name" value="DUF160"/>
    <property type="match status" value="1"/>
</dbReference>
<keyword evidence="8 14" id="KW-0479">Metal-binding</keyword>
<accession>A0AA94JD59</accession>
<evidence type="ECO:0000256" key="11">
    <source>
        <dbReference type="ARBA" id="ARBA00023014"/>
    </source>
</evidence>
<dbReference type="Pfam" id="PF04055">
    <property type="entry name" value="Radical_SAM"/>
    <property type="match status" value="1"/>
</dbReference>
<keyword evidence="11 14" id="KW-0411">Iron-sulfur</keyword>
<dbReference type="PANTHER" id="PTHR30538:SF1">
    <property type="entry name" value="L-LYSINE 2,3-AMINOMUTASE"/>
    <property type="match status" value="1"/>
</dbReference>
<keyword evidence="7" id="KW-0949">S-adenosyl-L-methionine</keyword>
<dbReference type="CDD" id="cd01335">
    <property type="entry name" value="Radical_SAM"/>
    <property type="match status" value="1"/>
</dbReference>
<evidence type="ECO:0000256" key="6">
    <source>
        <dbReference type="ARBA" id="ARBA00022485"/>
    </source>
</evidence>
<comment type="caution">
    <text evidence="17">The sequence shown here is derived from an EMBL/GenBank/DDBJ whole genome shotgun (WGS) entry which is preliminary data.</text>
</comment>
<dbReference type="InterPro" id="IPR013785">
    <property type="entry name" value="Aldolase_TIM"/>
</dbReference>
<dbReference type="GO" id="GO:0051539">
    <property type="term" value="F:4 iron, 4 sulfur cluster binding"/>
    <property type="evidence" value="ECO:0007669"/>
    <property type="project" value="UniProtKB-KW"/>
</dbReference>
<keyword evidence="10" id="KW-0408">Iron</keyword>
<evidence type="ECO:0000256" key="9">
    <source>
        <dbReference type="ARBA" id="ARBA00022898"/>
    </source>
</evidence>
<dbReference type="NCBIfam" id="TIGR03821">
    <property type="entry name" value="EFP_modif_epmB"/>
    <property type="match status" value="1"/>
</dbReference>
<evidence type="ECO:0000259" key="16">
    <source>
        <dbReference type="PROSITE" id="PS51918"/>
    </source>
</evidence>
<keyword evidence="6 14" id="KW-0004">4Fe-4S</keyword>
<dbReference type="SUPFAM" id="SSF102114">
    <property type="entry name" value="Radical SAM enzymes"/>
    <property type="match status" value="1"/>
</dbReference>
<evidence type="ECO:0000256" key="4">
    <source>
        <dbReference type="ARBA" id="ARBA00008703"/>
    </source>
</evidence>
<dbReference type="SFLD" id="SFLDS00029">
    <property type="entry name" value="Radical_SAM"/>
    <property type="match status" value="1"/>
</dbReference>
<feature type="modified residue" description="N6-(pyridoxal phosphate)lysine" evidence="15">
    <location>
        <position position="320"/>
    </location>
</feature>
<feature type="binding site" evidence="14">
    <location>
        <position position="108"/>
    </location>
    <ligand>
        <name>[4Fe-4S] cluster</name>
        <dbReference type="ChEBI" id="CHEBI:49883"/>
        <note>4Fe-4S-S-AdoMet</note>
    </ligand>
</feature>
<evidence type="ECO:0000256" key="10">
    <source>
        <dbReference type="ARBA" id="ARBA00023004"/>
    </source>
</evidence>
<comment type="cofactor">
    <cofactor evidence="2 15">
        <name>pyridoxal 5'-phosphate</name>
        <dbReference type="ChEBI" id="CHEBI:597326"/>
    </cofactor>
</comment>
<evidence type="ECO:0000256" key="7">
    <source>
        <dbReference type="ARBA" id="ARBA00022691"/>
    </source>
</evidence>
<evidence type="ECO:0000256" key="2">
    <source>
        <dbReference type="ARBA" id="ARBA00001933"/>
    </source>
</evidence>
<dbReference type="EMBL" id="PIPS01000004">
    <property type="protein sequence ID" value="RUO40166.1"/>
    <property type="molecule type" value="Genomic_DNA"/>
</dbReference>
<evidence type="ECO:0000256" key="3">
    <source>
        <dbReference type="ARBA" id="ARBA00001966"/>
    </source>
</evidence>
<dbReference type="AlphaFoldDB" id="A0AA94JD59"/>
<dbReference type="Proteomes" id="UP000286680">
    <property type="component" value="Unassembled WGS sequence"/>
</dbReference>
<dbReference type="InterPro" id="IPR003739">
    <property type="entry name" value="Lys_aminomutase/Glu_NH3_mut"/>
</dbReference>
<dbReference type="SFLD" id="SFLDF00314">
    <property type="entry name" value="L-lysine_2_3-aminomutase_(yjeK"/>
    <property type="match status" value="1"/>
</dbReference>
<evidence type="ECO:0000256" key="13">
    <source>
        <dbReference type="ARBA" id="ARBA00030756"/>
    </source>
</evidence>
<evidence type="ECO:0000256" key="14">
    <source>
        <dbReference type="PIRSR" id="PIRSR004911-1"/>
    </source>
</evidence>
<evidence type="ECO:0000256" key="5">
    <source>
        <dbReference type="ARBA" id="ARBA00022363"/>
    </source>
</evidence>
<dbReference type="InterPro" id="IPR058240">
    <property type="entry name" value="rSAM_sf"/>
</dbReference>
<dbReference type="SFLD" id="SFLDG01070">
    <property type="entry name" value="PLP-dependent"/>
    <property type="match status" value="1"/>
</dbReference>
<sequence>MELQRAFTRPDELLRAVALDPADFSADVKARQLFPLRVPRPFVHLMEAGNPHDPLLRQVLPLRQEFHAPAGYSTDPLHEQSADTAKDEAKGLLHKYRSRVLIILKGGCAINCRYCFRRHFPYDEVRFDQHQLEQTLAYLSNHPDVNEVILSGGDPLMASDHQLQRIIAALADIPTLKRVRIHSRLPVVIPARITQELVVALTATRLKASLVIHANHANEISPSLGESMAVLRQAGVHLFNQSVLLKGVNDTPDALVNLSERLFDIDVLPYYLHQLDKVIGAAHFEVTDTKAQYLWQQMNIRLPGFLVPKLVREVGGEHSKTPIMPDGNVTKLSAFE</sequence>
<dbReference type="NCBIfam" id="TIGR00238">
    <property type="entry name" value="KamA family radical SAM protein"/>
    <property type="match status" value="1"/>
</dbReference>
<dbReference type="InterPro" id="IPR007197">
    <property type="entry name" value="rSAM"/>
</dbReference>
<gene>
    <name evidence="17" type="primary">epmB</name>
    <name evidence="17" type="ORF">CWE23_11155</name>
</gene>
<dbReference type="PANTHER" id="PTHR30538">
    <property type="entry name" value="LYSINE 2,3-AMINOMUTASE-RELATED"/>
    <property type="match status" value="1"/>
</dbReference>
<feature type="binding site" evidence="14">
    <location>
        <position position="112"/>
    </location>
    <ligand>
        <name>[4Fe-4S] cluster</name>
        <dbReference type="ChEBI" id="CHEBI:49883"/>
        <note>4Fe-4S-S-AdoMet</note>
    </ligand>
</feature>
<evidence type="ECO:0000313" key="18">
    <source>
        <dbReference type="Proteomes" id="UP000286680"/>
    </source>
</evidence>
<proteinExistence type="inferred from homology"/>
<dbReference type="GO" id="GO:0016853">
    <property type="term" value="F:isomerase activity"/>
    <property type="evidence" value="ECO:0007669"/>
    <property type="project" value="UniProtKB-KW"/>
</dbReference>
<evidence type="ECO:0000256" key="1">
    <source>
        <dbReference type="ARBA" id="ARBA00001352"/>
    </source>
</evidence>
<feature type="domain" description="Radical SAM core" evidence="16">
    <location>
        <begin position="94"/>
        <end position="317"/>
    </location>
</feature>
<dbReference type="InterPro" id="IPR022462">
    <property type="entry name" value="EpmB"/>
</dbReference>
<keyword evidence="18" id="KW-1185">Reference proteome</keyword>
<comment type="catalytic activity">
    <reaction evidence="1">
        <text>L-lysine = D-beta-lysine</text>
        <dbReference type="Rhea" id="RHEA:44148"/>
        <dbReference type="ChEBI" id="CHEBI:32551"/>
        <dbReference type="ChEBI" id="CHEBI:84138"/>
    </reaction>
</comment>
<comment type="cofactor">
    <cofactor evidence="3">
        <name>[4Fe-4S] cluster</name>
        <dbReference type="ChEBI" id="CHEBI:49883"/>
    </cofactor>
</comment>
<feature type="binding site" evidence="14">
    <location>
        <position position="115"/>
    </location>
    <ligand>
        <name>[4Fe-4S] cluster</name>
        <dbReference type="ChEBI" id="CHEBI:49883"/>
        <note>4Fe-4S-S-AdoMet</note>
    </ligand>
</feature>
<evidence type="ECO:0000313" key="17">
    <source>
        <dbReference type="EMBL" id="RUO40166.1"/>
    </source>
</evidence>
<keyword evidence="12" id="KW-0413">Isomerase</keyword>
<evidence type="ECO:0000256" key="8">
    <source>
        <dbReference type="ARBA" id="ARBA00022723"/>
    </source>
</evidence>
<evidence type="ECO:0000256" key="15">
    <source>
        <dbReference type="PIRSR" id="PIRSR603739-50"/>
    </source>
</evidence>
<dbReference type="Gene3D" id="3.20.20.70">
    <property type="entry name" value="Aldolase class I"/>
    <property type="match status" value="1"/>
</dbReference>
<name>A0AA94JD59_9GAMM</name>
<dbReference type="PROSITE" id="PS51918">
    <property type="entry name" value="RADICAL_SAM"/>
    <property type="match status" value="1"/>
</dbReference>
<dbReference type="GO" id="GO:0046872">
    <property type="term" value="F:metal ion binding"/>
    <property type="evidence" value="ECO:0007669"/>
    <property type="project" value="UniProtKB-KW"/>
</dbReference>
<keyword evidence="9 15" id="KW-0663">Pyridoxal phosphate</keyword>